<dbReference type="InterPro" id="IPR052926">
    <property type="entry name" value="Metallo-beta-lactamase_dom"/>
</dbReference>
<protein>
    <submittedName>
        <fullName evidence="2">7,8 dihydropteroate synthase</fullName>
    </submittedName>
</protein>
<dbReference type="Gene3D" id="3.60.15.10">
    <property type="entry name" value="Ribonuclease Z/Hydroxyacylglutathione hydrolase-like"/>
    <property type="match status" value="1"/>
</dbReference>
<dbReference type="SUPFAM" id="SSF56281">
    <property type="entry name" value="Metallo-hydrolase/oxidoreductase"/>
    <property type="match status" value="1"/>
</dbReference>
<dbReference type="GeneID" id="55585055"/>
<dbReference type="KEGG" id="ccai:NAS2_1243"/>
<dbReference type="RefSeq" id="WP_174448843.1">
    <property type="nucleotide sequence ID" value="NZ_AP018732.1"/>
</dbReference>
<dbReference type="CDD" id="cd07713">
    <property type="entry name" value="DHPS-like_MBL-fold"/>
    <property type="match status" value="1"/>
</dbReference>
<name>A0A4P2VHD9_9ARCH</name>
<dbReference type="InterPro" id="IPR001279">
    <property type="entry name" value="Metallo-B-lactamas"/>
</dbReference>
<evidence type="ECO:0000313" key="3">
    <source>
        <dbReference type="Proteomes" id="UP000509448"/>
    </source>
</evidence>
<feature type="domain" description="Metallo-beta-lactamase" evidence="1">
    <location>
        <begin position="23"/>
        <end position="248"/>
    </location>
</feature>
<evidence type="ECO:0000259" key="1">
    <source>
        <dbReference type="SMART" id="SM00849"/>
    </source>
</evidence>
<dbReference type="PANTHER" id="PTHR13754">
    <property type="entry name" value="METALLO-BETA-LACTAMASE SUPERFAMILY PROTEIN"/>
    <property type="match status" value="1"/>
</dbReference>
<dbReference type="Pfam" id="PF00753">
    <property type="entry name" value="Lactamase_B"/>
    <property type="match status" value="1"/>
</dbReference>
<gene>
    <name evidence="2" type="ORF">NAS2_1243</name>
</gene>
<dbReference type="Proteomes" id="UP000509448">
    <property type="component" value="Chromosome"/>
</dbReference>
<dbReference type="EMBL" id="AP018732">
    <property type="protein sequence ID" value="BBE42632.1"/>
    <property type="molecule type" value="Genomic_DNA"/>
</dbReference>
<organism evidence="2 3">
    <name type="scientific">Conexivisphaera calida</name>
    <dbReference type="NCBI Taxonomy" id="1874277"/>
    <lineage>
        <taxon>Archaea</taxon>
        <taxon>Nitrososphaerota</taxon>
        <taxon>Conexivisphaeria</taxon>
        <taxon>Conexivisphaerales</taxon>
        <taxon>Conexivisphaeraceae</taxon>
        <taxon>Conexivisphaera</taxon>
    </lineage>
</organism>
<dbReference type="OrthoDB" id="7773at2157"/>
<dbReference type="InterPro" id="IPR036866">
    <property type="entry name" value="RibonucZ/Hydroxyglut_hydro"/>
</dbReference>
<accession>A0A4P2VHD9</accession>
<proteinExistence type="predicted"/>
<evidence type="ECO:0000313" key="2">
    <source>
        <dbReference type="EMBL" id="BBE42632.1"/>
    </source>
</evidence>
<keyword evidence="3" id="KW-1185">Reference proteome</keyword>
<dbReference type="InterPro" id="IPR041712">
    <property type="entry name" value="DHPS-like_MBL-fold"/>
</dbReference>
<dbReference type="AlphaFoldDB" id="A0A4P2VHD9"/>
<reference evidence="2 3" key="1">
    <citation type="journal article" date="2019" name="ISME J.">
        <title>Isolation and characterization of a thermophilic sulfur- and iron-reducing thaumarchaeote from a terrestrial acidic hot spring.</title>
        <authorList>
            <person name="Kato S."/>
            <person name="Itoh T."/>
            <person name="Yuki M."/>
            <person name="Nagamori M."/>
            <person name="Ohnishi M."/>
            <person name="Uematsu K."/>
            <person name="Suzuki K."/>
            <person name="Takashina T."/>
            <person name="Ohkuma M."/>
        </authorList>
    </citation>
    <scope>NUCLEOTIDE SEQUENCE [LARGE SCALE GENOMIC DNA]</scope>
    <source>
        <strain evidence="2 3">NAS-02</strain>
    </source>
</reference>
<dbReference type="GO" id="GO:0016740">
    <property type="term" value="F:transferase activity"/>
    <property type="evidence" value="ECO:0007669"/>
    <property type="project" value="TreeGrafter"/>
</dbReference>
<dbReference type="SMART" id="SM00849">
    <property type="entry name" value="Lactamase_B"/>
    <property type="match status" value="1"/>
</dbReference>
<sequence>MPVRITVLVDNFVPRPGRLMGEYGLSLLVERGDLRILYDTGATGEPLLRNAREMGVDLDRLDYIVLSHRHADHTGGLMRLLEARRGNGPVLVAHHDLFEPALVSDGGRWRDIGAPFTEGDLRNRGIRPLLIREPLKLDEGVWISGEVPRDRGPSHAEGMFRPRDGRMSADDMMDDLALYLKVGDEVVTVTGCGHAGVENIVEHGERLVGGRLGALVGGLHLLHSEDRRIEEVAGYLSSKAPRLVAPLHCTGPRAHWQLSSRMGRAYRLSGAGSIIEYG</sequence>
<dbReference type="PANTHER" id="PTHR13754:SF13">
    <property type="entry name" value="METALLO-BETA-LACTAMASE SUPERFAMILY PROTEIN (AFU_ORTHOLOGUE AFUA_3G07630)"/>
    <property type="match status" value="1"/>
</dbReference>